<gene>
    <name evidence="1" type="ORF">SDC9_58786</name>
</gene>
<evidence type="ECO:0008006" key="2">
    <source>
        <dbReference type="Google" id="ProtNLM"/>
    </source>
</evidence>
<reference evidence="1" key="1">
    <citation type="submission" date="2019-08" db="EMBL/GenBank/DDBJ databases">
        <authorList>
            <person name="Kucharzyk K."/>
            <person name="Murdoch R.W."/>
            <person name="Higgins S."/>
            <person name="Loffler F."/>
        </authorList>
    </citation>
    <scope>NUCLEOTIDE SEQUENCE</scope>
</reference>
<accession>A0A644XE11</accession>
<name>A0A644XE11_9ZZZZ</name>
<dbReference type="EMBL" id="VSSQ01001971">
    <property type="protein sequence ID" value="MPM12433.1"/>
    <property type="molecule type" value="Genomic_DNA"/>
</dbReference>
<proteinExistence type="predicted"/>
<organism evidence="1">
    <name type="scientific">bioreactor metagenome</name>
    <dbReference type="NCBI Taxonomy" id="1076179"/>
    <lineage>
        <taxon>unclassified sequences</taxon>
        <taxon>metagenomes</taxon>
        <taxon>ecological metagenomes</taxon>
    </lineage>
</organism>
<comment type="caution">
    <text evidence="1">The sequence shown here is derived from an EMBL/GenBank/DDBJ whole genome shotgun (WGS) entry which is preliminary data.</text>
</comment>
<dbReference type="AlphaFoldDB" id="A0A644XE11"/>
<evidence type="ECO:0000313" key="1">
    <source>
        <dbReference type="EMBL" id="MPM12433.1"/>
    </source>
</evidence>
<protein>
    <recommendedName>
        <fullName evidence="2">Outer membrane protein assembly factor BamA</fullName>
    </recommendedName>
</protein>
<sequence>MNHSVRKIVLVLASLVLGSVLFANTALVTLDQVKGYSIIEYEFDVVGKTKDFVLRKAIVPEKGDPIFLTEEEMVEALESKKQQLFNKRIFTKVEYSYALESFVRGIAQYKATYHIVDASTFLAIPYPKYDNDEMGLRLGVKIYEKNILGTFGDLTFTGHVSQGDGGRSGWENREDFLELDVSSLPILNTSLGFKFKYERVKNSPQTGDFDFSFDWAGLQVFGIGVGLSAWGDFSPSSDFSSWNPEDYGVTFTYGPFYQNGGRYTLSTTLKIEQDEITLLDHFKTNTVLSQHDLSLFTLPISFNMQVETDKEEGAPSMDAVNISTSLGTGFALPFGYAFSTSVRAMLEFNPTLDPLPYSYTYTSSITKSDINWVENFRKGAKVALTYSYQQYPQPEYEDTWYMEGKLSWFPFILWRLNPSLELTGFLTDGNKRTFLPSDDEDIDDYFRGYLSRTLKNSYENGAIGYGAILNLNMTAEFINFGFARSYVNPFLDIGIFENPSQSNGRSILAAAGVEGWGILNKFPSYPVRGSLGFNLGDVKKALAGDIDVREIEWELSIGMGLFF</sequence>